<dbReference type="Proteomes" id="UP001429354">
    <property type="component" value="Unassembled WGS sequence"/>
</dbReference>
<accession>A0ABX0A9J1</accession>
<dbReference type="RefSeq" id="WP_170295406.1">
    <property type="nucleotide sequence ID" value="NZ_QOVG01000003.1"/>
</dbReference>
<feature type="chain" id="PRO_5046875352" description="SGNH hydrolase-type esterase domain-containing protein" evidence="1">
    <location>
        <begin position="24"/>
        <end position="236"/>
    </location>
</feature>
<feature type="signal peptide" evidence="1">
    <location>
        <begin position="1"/>
        <end position="23"/>
    </location>
</feature>
<dbReference type="CDD" id="cd04502">
    <property type="entry name" value="SGNH_hydrolase_like_7"/>
    <property type="match status" value="1"/>
</dbReference>
<feature type="domain" description="SGNH hydrolase-type esterase" evidence="2">
    <location>
        <begin position="77"/>
        <end position="225"/>
    </location>
</feature>
<evidence type="ECO:0000259" key="2">
    <source>
        <dbReference type="Pfam" id="PF13472"/>
    </source>
</evidence>
<dbReference type="Pfam" id="PF13472">
    <property type="entry name" value="Lipase_GDSL_2"/>
    <property type="match status" value="1"/>
</dbReference>
<proteinExistence type="predicted"/>
<dbReference type="SUPFAM" id="SSF52266">
    <property type="entry name" value="SGNH hydrolase"/>
    <property type="match status" value="1"/>
</dbReference>
<dbReference type="PROSITE" id="PS51257">
    <property type="entry name" value="PROKAR_LIPOPROTEIN"/>
    <property type="match status" value="1"/>
</dbReference>
<evidence type="ECO:0000313" key="3">
    <source>
        <dbReference type="EMBL" id="NDK38203.1"/>
    </source>
</evidence>
<organism evidence="3 4">
    <name type="scientific">Pseudoxanthomonas gei</name>
    <dbReference type="NCBI Taxonomy" id="1383030"/>
    <lineage>
        <taxon>Bacteria</taxon>
        <taxon>Pseudomonadati</taxon>
        <taxon>Pseudomonadota</taxon>
        <taxon>Gammaproteobacteria</taxon>
        <taxon>Lysobacterales</taxon>
        <taxon>Lysobacteraceae</taxon>
        <taxon>Pseudoxanthomonas</taxon>
    </lineage>
</organism>
<evidence type="ECO:0000256" key="1">
    <source>
        <dbReference type="SAM" id="SignalP"/>
    </source>
</evidence>
<protein>
    <recommendedName>
        <fullName evidence="2">SGNH hydrolase-type esterase domain-containing protein</fullName>
    </recommendedName>
</protein>
<dbReference type="Gene3D" id="3.40.50.1110">
    <property type="entry name" value="SGNH hydrolase"/>
    <property type="match status" value="1"/>
</dbReference>
<dbReference type="InterPro" id="IPR013830">
    <property type="entry name" value="SGNH_hydro"/>
</dbReference>
<dbReference type="InterPro" id="IPR051532">
    <property type="entry name" value="Ester_Hydrolysis_Enzymes"/>
</dbReference>
<dbReference type="PANTHER" id="PTHR30383">
    <property type="entry name" value="THIOESTERASE 1/PROTEASE 1/LYSOPHOSPHOLIPASE L1"/>
    <property type="match status" value="1"/>
</dbReference>
<keyword evidence="4" id="KW-1185">Reference proteome</keyword>
<name>A0ABX0A9J1_9GAMM</name>
<comment type="caution">
    <text evidence="3">The sequence shown here is derived from an EMBL/GenBank/DDBJ whole genome shotgun (WGS) entry which is preliminary data.</text>
</comment>
<dbReference type="PANTHER" id="PTHR30383:SF5">
    <property type="entry name" value="SGNH HYDROLASE-TYPE ESTERASE DOMAIN-CONTAINING PROTEIN"/>
    <property type="match status" value="1"/>
</dbReference>
<dbReference type="InterPro" id="IPR036514">
    <property type="entry name" value="SGNH_hydro_sf"/>
</dbReference>
<sequence length="236" mass="26296">MNSMRLLQACLLAFLLASCTSLARPPGVHPHALPQVPGQVSSAAWEEDMQRFAAEDAAMPPPAHAIVFIGSSSIRLWDTLAADFPGVAVINRGFGGSELRDSTWYADRIVIPYAPRQVLLYAGDNDLFSGRAPMQLQQDFRAFVQRLRRDLPGVGIAYISNKPSPSRVHLLAPQREANALIREEATRLQVAYIDVFTPMLDAEGKPREDLFIADRLHMNRTGYDLWRRTIAPYLAK</sequence>
<reference evidence="3 4" key="1">
    <citation type="submission" date="2018-07" db="EMBL/GenBank/DDBJ databases">
        <title>Whole genome Sequencing of Pseudoxanthomonas gei KCTC 32298 (T).</title>
        <authorList>
            <person name="Kumar S."/>
            <person name="Bansal K."/>
            <person name="Kaur A."/>
            <person name="Patil P."/>
            <person name="Sharma S."/>
            <person name="Patil P.B."/>
        </authorList>
    </citation>
    <scope>NUCLEOTIDE SEQUENCE [LARGE SCALE GENOMIC DNA]</scope>
    <source>
        <strain evidence="3 4">KCTC 32298</strain>
    </source>
</reference>
<dbReference type="EMBL" id="QOVG01000003">
    <property type="protein sequence ID" value="NDK38203.1"/>
    <property type="molecule type" value="Genomic_DNA"/>
</dbReference>
<gene>
    <name evidence="3" type="ORF">DT603_05030</name>
</gene>
<keyword evidence="1" id="KW-0732">Signal</keyword>
<evidence type="ECO:0000313" key="4">
    <source>
        <dbReference type="Proteomes" id="UP001429354"/>
    </source>
</evidence>